<gene>
    <name evidence="1" type="ORF">N7468_000808</name>
</gene>
<dbReference type="AlphaFoldDB" id="A0A9W9PFL6"/>
<accession>A0A9W9PFL6</accession>
<organism evidence="1 2">
    <name type="scientific">Penicillium chermesinum</name>
    <dbReference type="NCBI Taxonomy" id="63820"/>
    <lineage>
        <taxon>Eukaryota</taxon>
        <taxon>Fungi</taxon>
        <taxon>Dikarya</taxon>
        <taxon>Ascomycota</taxon>
        <taxon>Pezizomycotina</taxon>
        <taxon>Eurotiomycetes</taxon>
        <taxon>Eurotiomycetidae</taxon>
        <taxon>Eurotiales</taxon>
        <taxon>Aspergillaceae</taxon>
        <taxon>Penicillium</taxon>
    </lineage>
</organism>
<dbReference type="Proteomes" id="UP001150941">
    <property type="component" value="Unassembled WGS sequence"/>
</dbReference>
<proteinExistence type="predicted"/>
<dbReference type="EMBL" id="JAPQKS010000002">
    <property type="protein sequence ID" value="KAJ5245825.1"/>
    <property type="molecule type" value="Genomic_DNA"/>
</dbReference>
<sequence>MALEESCADLFVKNIPERAAAFIIDIVEYTALVLSLEIRSDPKGRPFATFKGLIAPAVSLPREVPLVLEILTGGGGALATEKAQLLAEPRVGLSRQRVGVARKG</sequence>
<dbReference type="RefSeq" id="XP_058333246.1">
    <property type="nucleotide sequence ID" value="XM_058470105.1"/>
</dbReference>
<name>A0A9W9PFL6_9EURO</name>
<keyword evidence="2" id="KW-1185">Reference proteome</keyword>
<dbReference type="GeneID" id="83197408"/>
<evidence type="ECO:0000313" key="2">
    <source>
        <dbReference type="Proteomes" id="UP001150941"/>
    </source>
</evidence>
<comment type="caution">
    <text evidence="1">The sequence shown here is derived from an EMBL/GenBank/DDBJ whole genome shotgun (WGS) entry which is preliminary data.</text>
</comment>
<reference evidence="1" key="1">
    <citation type="submission" date="2022-11" db="EMBL/GenBank/DDBJ databases">
        <authorList>
            <person name="Petersen C."/>
        </authorList>
    </citation>
    <scope>NUCLEOTIDE SEQUENCE</scope>
    <source>
        <strain evidence="1">IBT 19713</strain>
    </source>
</reference>
<protein>
    <submittedName>
        <fullName evidence="1">Uncharacterized protein</fullName>
    </submittedName>
</protein>
<evidence type="ECO:0000313" key="1">
    <source>
        <dbReference type="EMBL" id="KAJ5245825.1"/>
    </source>
</evidence>
<reference evidence="1" key="2">
    <citation type="journal article" date="2023" name="IMA Fungus">
        <title>Comparative genomic study of the Penicillium genus elucidates a diverse pangenome and 15 lateral gene transfer events.</title>
        <authorList>
            <person name="Petersen C."/>
            <person name="Sorensen T."/>
            <person name="Nielsen M.R."/>
            <person name="Sondergaard T.E."/>
            <person name="Sorensen J.L."/>
            <person name="Fitzpatrick D.A."/>
            <person name="Frisvad J.C."/>
            <person name="Nielsen K.L."/>
        </authorList>
    </citation>
    <scope>NUCLEOTIDE SEQUENCE</scope>
    <source>
        <strain evidence="1">IBT 19713</strain>
    </source>
</reference>